<dbReference type="InterPro" id="IPR007085">
    <property type="entry name" value="DNA/pantothenate-metab_flavo_C"/>
</dbReference>
<name>E6QT00_9ZZZZ</name>
<keyword evidence="5" id="KW-0436">Ligase</keyword>
<sequence>MLNKRIVLGVTGGIAAYKSAELTRLLVKAGAQVQVAMTHSATQFVAPLTFQALSGQPVIIDDTDLAEGHGMAHIHLGRDCDMLLIAPATANFIARLAHGLADDVLSAACLARVCPLWLAPAMNRQMWHHPVTQRNVLQIQQDGGWIIEPDSGAQACGEEGAGRMREPEAIVASLRDFFSPKSLSGKRVLITAGPTLEKLDPVRAITNLSSGKMGYAVAQAAHEAGAEVILVSGPVCVPSPAGITPIQVESAHDMLNAVKVHVAHADIFISVAAVADYRPAQAQTHKLKKSTQALSIDLVPNPDILEWVATRENPPFCVGFAAETERLIEHGEAKRQRKHLPLLAVNHAMSALGSDDNELILLDDEGVHPLPKADKLTLARQLVAHLANLFNTKNGG</sequence>
<dbReference type="Gene3D" id="3.40.50.10300">
    <property type="entry name" value="CoaB-like"/>
    <property type="match status" value="1"/>
</dbReference>
<dbReference type="EC" id="4.1.1.36" evidence="5"/>
<dbReference type="SUPFAM" id="SSF52507">
    <property type="entry name" value="Homo-oligomeric flavin-containing Cys decarboxylases, HFCD"/>
    <property type="match status" value="1"/>
</dbReference>
<dbReference type="Gene3D" id="3.40.50.1950">
    <property type="entry name" value="Flavin prenyltransferase-like"/>
    <property type="match status" value="1"/>
</dbReference>
<dbReference type="NCBIfam" id="TIGR00521">
    <property type="entry name" value="coaBC_dfp"/>
    <property type="match status" value="1"/>
</dbReference>
<dbReference type="GO" id="GO:0015941">
    <property type="term" value="P:pantothenate catabolic process"/>
    <property type="evidence" value="ECO:0007669"/>
    <property type="project" value="InterPro"/>
</dbReference>
<dbReference type="GO" id="GO:0010181">
    <property type="term" value="F:FMN binding"/>
    <property type="evidence" value="ECO:0007669"/>
    <property type="project" value="InterPro"/>
</dbReference>
<evidence type="ECO:0000259" key="3">
    <source>
        <dbReference type="Pfam" id="PF02441"/>
    </source>
</evidence>
<dbReference type="GO" id="GO:0071513">
    <property type="term" value="C:phosphopantothenoylcysteine decarboxylase complex"/>
    <property type="evidence" value="ECO:0007669"/>
    <property type="project" value="TreeGrafter"/>
</dbReference>
<dbReference type="GO" id="GO:0004632">
    <property type="term" value="F:phosphopantothenate--cysteine ligase activity"/>
    <property type="evidence" value="ECO:0007669"/>
    <property type="project" value="UniProtKB-EC"/>
</dbReference>
<evidence type="ECO:0000259" key="4">
    <source>
        <dbReference type="Pfam" id="PF04127"/>
    </source>
</evidence>
<dbReference type="AlphaFoldDB" id="E6QT00"/>
<keyword evidence="2 5" id="KW-0456">Lyase</keyword>
<reference evidence="5" key="1">
    <citation type="submission" date="2009-10" db="EMBL/GenBank/DDBJ databases">
        <title>Diversity of trophic interactions inside an arsenic-rich microbial ecosystem.</title>
        <authorList>
            <person name="Bertin P.N."/>
            <person name="Heinrich-Salmeron A."/>
            <person name="Pelletier E."/>
            <person name="Goulhen-Chollet F."/>
            <person name="Arsene-Ploetze F."/>
            <person name="Gallien S."/>
            <person name="Calteau A."/>
            <person name="Vallenet D."/>
            <person name="Casiot C."/>
            <person name="Chane-Woon-Ming B."/>
            <person name="Giloteaux L."/>
            <person name="Barakat M."/>
            <person name="Bonnefoy V."/>
            <person name="Bruneel O."/>
            <person name="Chandler M."/>
            <person name="Cleiss J."/>
            <person name="Duran R."/>
            <person name="Elbaz-Poulichet F."/>
            <person name="Fonknechten N."/>
            <person name="Lauga B."/>
            <person name="Mornico D."/>
            <person name="Ortet P."/>
            <person name="Schaeffer C."/>
            <person name="Siguier P."/>
            <person name="Alexander Thil Smith A."/>
            <person name="Van Dorsselaer A."/>
            <person name="Weissenbach J."/>
            <person name="Medigue C."/>
            <person name="Le Paslier D."/>
        </authorList>
    </citation>
    <scope>NUCLEOTIDE SEQUENCE</scope>
</reference>
<gene>
    <name evidence="5" type="primary">dfp</name>
    <name evidence="5" type="ORF">CARN7_1150</name>
</gene>
<evidence type="ECO:0000256" key="2">
    <source>
        <dbReference type="ARBA" id="ARBA00023239"/>
    </source>
</evidence>
<keyword evidence="1" id="KW-0210">Decarboxylase</keyword>
<dbReference type="Pfam" id="PF02441">
    <property type="entry name" value="Flavoprotein"/>
    <property type="match status" value="1"/>
</dbReference>
<protein>
    <submittedName>
        <fullName evidence="5">Coenzyme A biosynthesis bifunctional protein coaBC</fullName>
        <ecNumber evidence="5">4.1.1.36</ecNumber>
        <ecNumber evidence="5">6.3.2.5</ecNumber>
    </submittedName>
</protein>
<dbReference type="SUPFAM" id="SSF102645">
    <property type="entry name" value="CoaB-like"/>
    <property type="match status" value="1"/>
</dbReference>
<dbReference type="EMBL" id="CABR01000082">
    <property type="protein sequence ID" value="CBI10372.1"/>
    <property type="molecule type" value="Genomic_DNA"/>
</dbReference>
<dbReference type="EC" id="6.3.2.5" evidence="5"/>
<evidence type="ECO:0000256" key="1">
    <source>
        <dbReference type="ARBA" id="ARBA00022793"/>
    </source>
</evidence>
<comment type="caution">
    <text evidence="5">The sequence shown here is derived from an EMBL/GenBank/DDBJ whole genome shotgun (WGS) entry which is preliminary data.</text>
</comment>
<accession>E6QT00</accession>
<proteinExistence type="inferred from homology"/>
<dbReference type="GO" id="GO:0015937">
    <property type="term" value="P:coenzyme A biosynthetic process"/>
    <property type="evidence" value="ECO:0007669"/>
    <property type="project" value="InterPro"/>
</dbReference>
<feature type="domain" description="Flavoprotein" evidence="3">
    <location>
        <begin position="4"/>
        <end position="177"/>
    </location>
</feature>
<dbReference type="HAMAP" id="MF_02225">
    <property type="entry name" value="CoaBC"/>
    <property type="match status" value="1"/>
</dbReference>
<dbReference type="PANTHER" id="PTHR14359:SF6">
    <property type="entry name" value="PHOSPHOPANTOTHENOYLCYSTEINE DECARBOXYLASE"/>
    <property type="match status" value="1"/>
</dbReference>
<organism evidence="5">
    <name type="scientific">mine drainage metagenome</name>
    <dbReference type="NCBI Taxonomy" id="410659"/>
    <lineage>
        <taxon>unclassified sequences</taxon>
        <taxon>metagenomes</taxon>
        <taxon>ecological metagenomes</taxon>
    </lineage>
</organism>
<feature type="domain" description="DNA/pantothenate metabolism flavoprotein C-terminal" evidence="4">
    <location>
        <begin position="183"/>
        <end position="388"/>
    </location>
</feature>
<dbReference type="InterPro" id="IPR003382">
    <property type="entry name" value="Flavoprotein"/>
</dbReference>
<evidence type="ECO:0000313" key="5">
    <source>
        <dbReference type="EMBL" id="CBI10372.1"/>
    </source>
</evidence>
<dbReference type="InterPro" id="IPR036551">
    <property type="entry name" value="Flavin_trans-like"/>
</dbReference>
<dbReference type="PANTHER" id="PTHR14359">
    <property type="entry name" value="HOMO-OLIGOMERIC FLAVIN CONTAINING CYS DECARBOXYLASE FAMILY"/>
    <property type="match status" value="1"/>
</dbReference>
<dbReference type="Pfam" id="PF04127">
    <property type="entry name" value="DFP"/>
    <property type="match status" value="1"/>
</dbReference>
<dbReference type="GO" id="GO:0004633">
    <property type="term" value="F:phosphopantothenoylcysteine decarboxylase activity"/>
    <property type="evidence" value="ECO:0007669"/>
    <property type="project" value="UniProtKB-EC"/>
</dbReference>
<dbReference type="InterPro" id="IPR035929">
    <property type="entry name" value="CoaB-like_sf"/>
</dbReference>
<dbReference type="InterPro" id="IPR005252">
    <property type="entry name" value="CoaBC"/>
</dbReference>